<dbReference type="EMBL" id="SNWN01000009">
    <property type="protein sequence ID" value="TDO21195.1"/>
    <property type="molecule type" value="Genomic_DNA"/>
</dbReference>
<protein>
    <submittedName>
        <fullName evidence="1">Uncharacterized protein</fullName>
    </submittedName>
</protein>
<proteinExistence type="predicted"/>
<reference evidence="1 2" key="1">
    <citation type="submission" date="2019-03" db="EMBL/GenBank/DDBJ databases">
        <title>Genomic Encyclopedia of Archaeal and Bacterial Type Strains, Phase II (KMG-II): from individual species to whole genera.</title>
        <authorList>
            <person name="Goeker M."/>
        </authorList>
    </citation>
    <scope>NUCLEOTIDE SEQUENCE [LARGE SCALE GENOMIC DNA]</scope>
    <source>
        <strain evidence="1 2">ATCC 700618</strain>
    </source>
</reference>
<sequence>MNENDPTWLTKSKKNFLDSIIYTPKVTIGHINRAGKPDEFNSPMYSAGLKREKDFGHVTNELFGLDLFLMKMSFKRTDLESMWPELIKILDSDASVQKEFFSHSLDGSAPVIGDNDERFILPRTDERVNSYFAGYPSNKTVEPDGLAFSWGNPETSGTSSMKPYYVVGGSNSDDLNYLDKFNKEYFKKYYSEYSEGGRFNGDLYNEKDLPSNFNHSKLVNNEKAGMWTSNSNAVTTTFLSGNPVTRGFSGSMVLDANFRNYGIVFAQGTASSEDAKGITRVTLVANFIQEDPYSKSQVDGITRPSVRLELENVLKAKFPNLKTLVLNK</sequence>
<dbReference type="Proteomes" id="UP000295518">
    <property type="component" value="Unassembled WGS sequence"/>
</dbReference>
<keyword evidence="2" id="KW-1185">Reference proteome</keyword>
<comment type="caution">
    <text evidence="1">The sequence shown here is derived from an EMBL/GenBank/DDBJ whole genome shotgun (WGS) entry which is preliminary data.</text>
</comment>
<dbReference type="AlphaFoldDB" id="A0A4R6IHT6"/>
<name>A0A4R6IHT6_9MOLU</name>
<evidence type="ECO:0000313" key="1">
    <source>
        <dbReference type="EMBL" id="TDO21195.1"/>
    </source>
</evidence>
<accession>A0A4R6IHT6</accession>
<organism evidence="1 2">
    <name type="scientific">Mycoplasma testudineum</name>
    <dbReference type="NCBI Taxonomy" id="244584"/>
    <lineage>
        <taxon>Bacteria</taxon>
        <taxon>Bacillati</taxon>
        <taxon>Mycoplasmatota</taxon>
        <taxon>Mollicutes</taxon>
        <taxon>Mycoplasmataceae</taxon>
        <taxon>Mycoplasma</taxon>
    </lineage>
</organism>
<gene>
    <name evidence="1" type="ORF">EI74_0226</name>
</gene>
<evidence type="ECO:0000313" key="2">
    <source>
        <dbReference type="Proteomes" id="UP000295518"/>
    </source>
</evidence>
<dbReference type="RefSeq" id="WP_094254291.1">
    <property type="nucleotide sequence ID" value="NZ_NNCE01000001.1"/>
</dbReference>